<keyword evidence="2" id="KW-1185">Reference proteome</keyword>
<accession>A0A1K0FCR0</accession>
<comment type="caution">
    <text evidence="1">The sequence shown here is derived from an EMBL/GenBank/DDBJ whole genome shotgun (WGS) entry which is preliminary data.</text>
</comment>
<dbReference type="AlphaFoldDB" id="A0A1K0FCR0"/>
<evidence type="ECO:0000313" key="1">
    <source>
        <dbReference type="EMBL" id="OJF10536.1"/>
    </source>
</evidence>
<organism evidence="1 2">
    <name type="scientific">Couchioplanes caeruleus subsp. caeruleus</name>
    <dbReference type="NCBI Taxonomy" id="56427"/>
    <lineage>
        <taxon>Bacteria</taxon>
        <taxon>Bacillati</taxon>
        <taxon>Actinomycetota</taxon>
        <taxon>Actinomycetes</taxon>
        <taxon>Micromonosporales</taxon>
        <taxon>Micromonosporaceae</taxon>
        <taxon>Couchioplanes</taxon>
    </lineage>
</organism>
<evidence type="ECO:0000313" key="2">
    <source>
        <dbReference type="Proteomes" id="UP000182486"/>
    </source>
</evidence>
<reference evidence="1 2" key="1">
    <citation type="submission" date="2016-09" db="EMBL/GenBank/DDBJ databases">
        <title>Couchioplanes caeruleus draft genome sequence.</title>
        <authorList>
            <person name="Sheehan J."/>
            <person name="Caffrey P."/>
        </authorList>
    </citation>
    <scope>NUCLEOTIDE SEQUENCE [LARGE SCALE GENOMIC DNA]</scope>
    <source>
        <strain evidence="1 2">DSM 43634</strain>
    </source>
</reference>
<proteinExistence type="predicted"/>
<name>A0A1K0FCR0_9ACTN</name>
<dbReference type="Proteomes" id="UP000182486">
    <property type="component" value="Unassembled WGS sequence"/>
</dbReference>
<gene>
    <name evidence="1" type="ORF">BG844_31470</name>
</gene>
<sequence length="121" mass="12932">MRAAGVPKLPQPQMCRGGRAYEVKWDGCPEVLADHCVDALLAVGRPSELLDRSDTTAQLLAFAAGVARSLDRLDLTAQLGGLGPERTCDFLRGCTNLVELVLSPHAASKDEEARLGRVPHA</sequence>
<dbReference type="RefSeq" id="WP_143162994.1">
    <property type="nucleotide sequence ID" value="NZ_MEIA01000475.1"/>
</dbReference>
<dbReference type="EMBL" id="MEIA01000475">
    <property type="protein sequence ID" value="OJF10536.1"/>
    <property type="molecule type" value="Genomic_DNA"/>
</dbReference>
<protein>
    <submittedName>
        <fullName evidence="1">Uncharacterized protein</fullName>
    </submittedName>
</protein>